<dbReference type="EMBL" id="CM042041">
    <property type="protein sequence ID" value="KAI3713134.1"/>
    <property type="molecule type" value="Genomic_DNA"/>
</dbReference>
<reference evidence="1 2" key="2">
    <citation type="journal article" date="2022" name="Mol. Ecol. Resour.">
        <title>The genomes of chicory, endive, great burdock and yacon provide insights into Asteraceae paleo-polyploidization history and plant inulin production.</title>
        <authorList>
            <person name="Fan W."/>
            <person name="Wang S."/>
            <person name="Wang H."/>
            <person name="Wang A."/>
            <person name="Jiang F."/>
            <person name="Liu H."/>
            <person name="Zhao H."/>
            <person name="Xu D."/>
            <person name="Zhang Y."/>
        </authorList>
    </citation>
    <scope>NUCLEOTIDE SEQUENCE [LARGE SCALE GENOMIC DNA]</scope>
    <source>
        <strain evidence="2">cv. Yunnan</strain>
        <tissue evidence="1">Leaves</tissue>
    </source>
</reference>
<protein>
    <submittedName>
        <fullName evidence="1">Uncharacterized protein</fullName>
    </submittedName>
</protein>
<reference evidence="2" key="1">
    <citation type="journal article" date="2022" name="Mol. Ecol. Resour.">
        <title>The genomes of chicory, endive, great burdock and yacon provide insights into Asteraceae palaeo-polyploidization history and plant inulin production.</title>
        <authorList>
            <person name="Fan W."/>
            <person name="Wang S."/>
            <person name="Wang H."/>
            <person name="Wang A."/>
            <person name="Jiang F."/>
            <person name="Liu H."/>
            <person name="Zhao H."/>
            <person name="Xu D."/>
            <person name="Zhang Y."/>
        </authorList>
    </citation>
    <scope>NUCLEOTIDE SEQUENCE [LARGE SCALE GENOMIC DNA]</scope>
    <source>
        <strain evidence="2">cv. Yunnan</strain>
    </source>
</reference>
<dbReference type="Proteomes" id="UP001056120">
    <property type="component" value="Linkage Group LG24"/>
</dbReference>
<evidence type="ECO:0000313" key="1">
    <source>
        <dbReference type="EMBL" id="KAI3713134.1"/>
    </source>
</evidence>
<gene>
    <name evidence="1" type="ORF">L1987_71706</name>
</gene>
<proteinExistence type="predicted"/>
<organism evidence="1 2">
    <name type="scientific">Smallanthus sonchifolius</name>
    <dbReference type="NCBI Taxonomy" id="185202"/>
    <lineage>
        <taxon>Eukaryota</taxon>
        <taxon>Viridiplantae</taxon>
        <taxon>Streptophyta</taxon>
        <taxon>Embryophyta</taxon>
        <taxon>Tracheophyta</taxon>
        <taxon>Spermatophyta</taxon>
        <taxon>Magnoliopsida</taxon>
        <taxon>eudicotyledons</taxon>
        <taxon>Gunneridae</taxon>
        <taxon>Pentapetalae</taxon>
        <taxon>asterids</taxon>
        <taxon>campanulids</taxon>
        <taxon>Asterales</taxon>
        <taxon>Asteraceae</taxon>
        <taxon>Asteroideae</taxon>
        <taxon>Heliantheae alliance</taxon>
        <taxon>Millerieae</taxon>
        <taxon>Smallanthus</taxon>
    </lineage>
</organism>
<evidence type="ECO:0000313" key="2">
    <source>
        <dbReference type="Proteomes" id="UP001056120"/>
    </source>
</evidence>
<sequence>MTKVTTAYYPDGYMDRVGSRGRIVSWAPQQKVLAHPSVACFMSHCGWNSTLEGVTNGVPFLCWPYFSDQFHNATYVCDIWRTGLGLEKDEEGIITRGEIKSKVERLLGDETYKVKALDIKEKMPLIGLTLCEREFVLAGGYNASFESINVNTHKAGHVYVTKR</sequence>
<name>A0ACB9AST2_9ASTR</name>
<keyword evidence="2" id="KW-1185">Reference proteome</keyword>
<comment type="caution">
    <text evidence="1">The sequence shown here is derived from an EMBL/GenBank/DDBJ whole genome shotgun (WGS) entry which is preliminary data.</text>
</comment>
<accession>A0ACB9AST2</accession>